<evidence type="ECO:0000313" key="5">
    <source>
        <dbReference type="EMBL" id="RCS57044.1"/>
    </source>
</evidence>
<dbReference type="InterPro" id="IPR000183">
    <property type="entry name" value="Orn/DAP/Arg_de-COase"/>
</dbReference>
<keyword evidence="6" id="KW-1185">Reference proteome</keyword>
<sequence length="478" mass="52979">MKILAYRQQAKEALRYWLRQRIARRYPAQHLPPAQWHLAWEEKQGTEQAPRLMLQGHALHALAERYGTPLHVVNAAQLQANLAGFQQAPLCRVYYSYKTNPIPGLLAYLHQHGAGAEVISEYELWLARQLGVPPERIIFNGPAKSDRALRWAIEHSIQAIHANHLEELQRIAALAQTLGKRARVGLRVTHGGWQGQFGLSLAQGEAAAALAWALKHPHLEVVSLHCHRGFLIRTLEDLDGHLAPLLAFCAESHAQHGWLPTLLDIGGSLAIPSVEEHDAATTRRLWTFYIPPSAPNPALTLSPAAYSQAAQSKVAAFYQSRGWPLPEIALEPGRALTGNAQMLLTRVLELRHAQPAIHAVLDAGISIARSAREQFHQLFPLQAHSRPTQLYRLVGPICHPGDTLYPAWNLPQLALGETLAIMDSGAYFTSDASSFAFPQPGVLAVLPDGEICWWRQTETYQDMVAADSLPLPPETLSW</sequence>
<evidence type="ECO:0000313" key="6">
    <source>
        <dbReference type="Proteomes" id="UP000252357"/>
    </source>
</evidence>
<dbReference type="GO" id="GO:0008836">
    <property type="term" value="F:diaminopimelate decarboxylase activity"/>
    <property type="evidence" value="ECO:0007669"/>
    <property type="project" value="TreeGrafter"/>
</dbReference>
<dbReference type="PRINTS" id="PR01179">
    <property type="entry name" value="ODADCRBXLASE"/>
</dbReference>
<comment type="caution">
    <text evidence="5">The sequence shown here is derived from an EMBL/GenBank/DDBJ whole genome shotgun (WGS) entry which is preliminary data.</text>
</comment>
<dbReference type="RefSeq" id="WP_114403186.1">
    <property type="nucleotide sequence ID" value="NZ_QPGB01000004.1"/>
</dbReference>
<evidence type="ECO:0000256" key="3">
    <source>
        <dbReference type="PIRSR" id="PIRSR600183-50"/>
    </source>
</evidence>
<dbReference type="SUPFAM" id="SSF51419">
    <property type="entry name" value="PLP-binding barrel"/>
    <property type="match status" value="1"/>
</dbReference>
<dbReference type="Pfam" id="PF02784">
    <property type="entry name" value="Orn_Arg_deC_N"/>
    <property type="match status" value="1"/>
</dbReference>
<feature type="modified residue" description="N6-(pyridoxal phosphate)lysine" evidence="3">
    <location>
        <position position="98"/>
    </location>
</feature>
<gene>
    <name evidence="5" type="ORF">DU000_09565</name>
</gene>
<dbReference type="Gene3D" id="3.20.20.10">
    <property type="entry name" value="Alanine racemase"/>
    <property type="match status" value="1"/>
</dbReference>
<evidence type="ECO:0000256" key="1">
    <source>
        <dbReference type="ARBA" id="ARBA00001933"/>
    </source>
</evidence>
<dbReference type="PANTHER" id="PTHR43727">
    <property type="entry name" value="DIAMINOPIMELATE DECARBOXYLASE"/>
    <property type="match status" value="1"/>
</dbReference>
<dbReference type="SUPFAM" id="SSF50621">
    <property type="entry name" value="Alanine racemase C-terminal domain-like"/>
    <property type="match status" value="1"/>
</dbReference>
<feature type="domain" description="Orn/DAP/Arg decarboxylase 2 N-terminal" evidence="4">
    <location>
        <begin position="89"/>
        <end position="337"/>
    </location>
</feature>
<dbReference type="InterPro" id="IPR009006">
    <property type="entry name" value="Ala_racemase/Decarboxylase_C"/>
</dbReference>
<reference evidence="5 6" key="1">
    <citation type="journal article" date="2018" name="Int. J. Syst. Evol. Microbiol.">
        <title>Parvibium lacunae gen. nov., sp. nov., a new member of the family Alcaligenaceae isolated from a freshwater pond.</title>
        <authorList>
            <person name="Chen W.M."/>
            <person name="Xie P.B."/>
            <person name="Hsu M.Y."/>
            <person name="Sheu S.Y."/>
        </authorList>
    </citation>
    <scope>NUCLEOTIDE SEQUENCE [LARGE SCALE GENOMIC DNA]</scope>
    <source>
        <strain evidence="5 6">KMB9</strain>
    </source>
</reference>
<dbReference type="Gene3D" id="2.40.37.10">
    <property type="entry name" value="Lyase, Ornithine Decarboxylase, Chain A, domain 1"/>
    <property type="match status" value="1"/>
</dbReference>
<keyword evidence="2 3" id="KW-0663">Pyridoxal phosphate</keyword>
<dbReference type="InterPro" id="IPR022644">
    <property type="entry name" value="De-COase2_N"/>
</dbReference>
<dbReference type="Proteomes" id="UP000252357">
    <property type="component" value="Unassembled WGS sequence"/>
</dbReference>
<dbReference type="PANTHER" id="PTHR43727:SF2">
    <property type="entry name" value="GROUP IV DECARBOXYLASE"/>
    <property type="match status" value="1"/>
</dbReference>
<name>A0A368L154_9BURK</name>
<evidence type="ECO:0000256" key="2">
    <source>
        <dbReference type="ARBA" id="ARBA00022898"/>
    </source>
</evidence>
<dbReference type="GO" id="GO:0009089">
    <property type="term" value="P:lysine biosynthetic process via diaminopimelate"/>
    <property type="evidence" value="ECO:0007669"/>
    <property type="project" value="TreeGrafter"/>
</dbReference>
<comment type="cofactor">
    <cofactor evidence="1 3">
        <name>pyridoxal 5'-phosphate</name>
        <dbReference type="ChEBI" id="CHEBI:597326"/>
    </cofactor>
</comment>
<proteinExistence type="predicted"/>
<dbReference type="InterPro" id="IPR029066">
    <property type="entry name" value="PLP-binding_barrel"/>
</dbReference>
<feature type="active site" description="Proton donor" evidence="3">
    <location>
        <position position="398"/>
    </location>
</feature>
<dbReference type="OrthoDB" id="9802147at2"/>
<organism evidence="5 6">
    <name type="scientific">Parvibium lacunae</name>
    <dbReference type="NCBI Taxonomy" id="1888893"/>
    <lineage>
        <taxon>Bacteria</taxon>
        <taxon>Pseudomonadati</taxon>
        <taxon>Pseudomonadota</taxon>
        <taxon>Betaproteobacteria</taxon>
        <taxon>Burkholderiales</taxon>
        <taxon>Alcaligenaceae</taxon>
        <taxon>Parvibium</taxon>
    </lineage>
</organism>
<dbReference type="EMBL" id="QPGB01000004">
    <property type="protein sequence ID" value="RCS57044.1"/>
    <property type="molecule type" value="Genomic_DNA"/>
</dbReference>
<accession>A0A368L154</accession>
<dbReference type="AlphaFoldDB" id="A0A368L154"/>
<evidence type="ECO:0000259" key="4">
    <source>
        <dbReference type="Pfam" id="PF02784"/>
    </source>
</evidence>
<protein>
    <submittedName>
        <fullName evidence="5">Pyridoxal-dependent decarboxylase</fullName>
    </submittedName>
</protein>